<evidence type="ECO:0000313" key="3">
    <source>
        <dbReference type="EMBL" id="VEU76531.1"/>
    </source>
</evidence>
<dbReference type="EMBL" id="LR215039">
    <property type="protein sequence ID" value="VEU76531.1"/>
    <property type="molecule type" value="Genomic_DNA"/>
</dbReference>
<keyword evidence="1" id="KW-0812">Transmembrane</keyword>
<proteinExistence type="predicted"/>
<protein>
    <submittedName>
        <fullName evidence="3">Nuclease-related domain</fullName>
    </submittedName>
</protein>
<keyword evidence="4" id="KW-1185">Reference proteome</keyword>
<dbReference type="PROSITE" id="PS50965">
    <property type="entry name" value="NERD"/>
    <property type="match status" value="1"/>
</dbReference>
<sequence length="242" mass="27750">MIQKITFLHEEANKILTNNYSSKVSAIVAIVLISLILISLISLWVWFKFKNTKTKTKGFKFEHKVSELIEDYAKSTSFTYVHGGIYSYDSKMYEIDGLLVSDSLIVVLEYKAFSGYMSGDGASEYIFLSSKKGKKVRFKNPILQNEKHIKHLWNTIGKKVPIASFIIFPDDLKFNISNLDSHVLLSNLNDIKTNLSTLETSAKSLVPQINKQDFLTTLKAMKIRSKKEQQKFNQIIQKDKHE</sequence>
<dbReference type="Proteomes" id="UP000289497">
    <property type="component" value="Chromosome"/>
</dbReference>
<dbReference type="Pfam" id="PF08378">
    <property type="entry name" value="NERD"/>
    <property type="match status" value="1"/>
</dbReference>
<name>A0A449B7G2_9BACT</name>
<dbReference type="RefSeq" id="WP_036435297.1">
    <property type="nucleotide sequence ID" value="NZ_LR215039.1"/>
</dbReference>
<dbReference type="KEGG" id="mcou:NCTC10179_00727"/>
<keyword evidence="1" id="KW-1133">Transmembrane helix</keyword>
<dbReference type="InterPro" id="IPR011528">
    <property type="entry name" value="NERD"/>
</dbReference>
<gene>
    <name evidence="3" type="ORF">NCTC10179_00727</name>
</gene>
<evidence type="ECO:0000259" key="2">
    <source>
        <dbReference type="PROSITE" id="PS50965"/>
    </source>
</evidence>
<dbReference type="AlphaFoldDB" id="A0A449B7G2"/>
<feature type="transmembrane region" description="Helical" evidence="1">
    <location>
        <begin position="26"/>
        <end position="47"/>
    </location>
</feature>
<feature type="domain" description="NERD" evidence="2">
    <location>
        <begin position="57"/>
        <end position="175"/>
    </location>
</feature>
<keyword evidence="1" id="KW-0472">Membrane</keyword>
<organism evidence="3 4">
    <name type="scientific">Mycoplasmopsis columboralis</name>
    <dbReference type="NCBI Taxonomy" id="171282"/>
    <lineage>
        <taxon>Bacteria</taxon>
        <taxon>Bacillati</taxon>
        <taxon>Mycoplasmatota</taxon>
        <taxon>Mycoplasmoidales</taxon>
        <taxon>Metamycoplasmataceae</taxon>
        <taxon>Mycoplasmopsis</taxon>
    </lineage>
</organism>
<dbReference type="OrthoDB" id="400116at2"/>
<accession>A0A449B7G2</accession>
<evidence type="ECO:0000313" key="4">
    <source>
        <dbReference type="Proteomes" id="UP000289497"/>
    </source>
</evidence>
<evidence type="ECO:0000256" key="1">
    <source>
        <dbReference type="SAM" id="Phobius"/>
    </source>
</evidence>
<reference evidence="3 4" key="1">
    <citation type="submission" date="2019-01" db="EMBL/GenBank/DDBJ databases">
        <authorList>
            <consortium name="Pathogen Informatics"/>
        </authorList>
    </citation>
    <scope>NUCLEOTIDE SEQUENCE [LARGE SCALE GENOMIC DNA]</scope>
    <source>
        <strain evidence="3 4">NCTC10179</strain>
    </source>
</reference>